<evidence type="ECO:0008006" key="3">
    <source>
        <dbReference type="Google" id="ProtNLM"/>
    </source>
</evidence>
<reference evidence="1 2" key="1">
    <citation type="journal article" date="2018" name="Nat. Ecol. Evol.">
        <title>Shark genomes provide insights into elasmobranch evolution and the origin of vertebrates.</title>
        <authorList>
            <person name="Hara Y"/>
            <person name="Yamaguchi K"/>
            <person name="Onimaru K"/>
            <person name="Kadota M"/>
            <person name="Koyanagi M"/>
            <person name="Keeley SD"/>
            <person name="Tatsumi K"/>
            <person name="Tanaka K"/>
            <person name="Motone F"/>
            <person name="Kageyama Y"/>
            <person name="Nozu R"/>
            <person name="Adachi N"/>
            <person name="Nishimura O"/>
            <person name="Nakagawa R"/>
            <person name="Tanegashima C"/>
            <person name="Kiyatake I"/>
            <person name="Matsumoto R"/>
            <person name="Murakumo K"/>
            <person name="Nishida K"/>
            <person name="Terakita A"/>
            <person name="Kuratani S"/>
            <person name="Sato K"/>
            <person name="Hyodo S Kuraku.S."/>
        </authorList>
    </citation>
    <scope>NUCLEOTIDE SEQUENCE [LARGE SCALE GENOMIC DNA]</scope>
</reference>
<proteinExistence type="predicted"/>
<dbReference type="Proteomes" id="UP000287033">
    <property type="component" value="Unassembled WGS sequence"/>
</dbReference>
<dbReference type="SUPFAM" id="SSF53383">
    <property type="entry name" value="PLP-dependent transferases"/>
    <property type="match status" value="1"/>
</dbReference>
<name>A0A401RMA0_CHIPU</name>
<evidence type="ECO:0000313" key="1">
    <source>
        <dbReference type="EMBL" id="GCC19220.1"/>
    </source>
</evidence>
<dbReference type="InterPro" id="IPR015422">
    <property type="entry name" value="PyrdxlP-dep_Trfase_small"/>
</dbReference>
<keyword evidence="2" id="KW-1185">Reference proteome</keyword>
<protein>
    <recommendedName>
        <fullName evidence="3">Aminotransferase class I/classII domain-containing protein</fullName>
    </recommendedName>
</protein>
<organism evidence="1 2">
    <name type="scientific">Chiloscyllium punctatum</name>
    <name type="common">Brownbanded bambooshark</name>
    <name type="synonym">Hemiscyllium punctatum</name>
    <dbReference type="NCBI Taxonomy" id="137246"/>
    <lineage>
        <taxon>Eukaryota</taxon>
        <taxon>Metazoa</taxon>
        <taxon>Chordata</taxon>
        <taxon>Craniata</taxon>
        <taxon>Vertebrata</taxon>
        <taxon>Chondrichthyes</taxon>
        <taxon>Elasmobranchii</taxon>
        <taxon>Galeomorphii</taxon>
        <taxon>Galeoidea</taxon>
        <taxon>Orectolobiformes</taxon>
        <taxon>Hemiscylliidae</taxon>
        <taxon>Chiloscyllium</taxon>
    </lineage>
</organism>
<comment type="caution">
    <text evidence="1">The sequence shown here is derived from an EMBL/GenBank/DDBJ whole genome shotgun (WGS) entry which is preliminary data.</text>
</comment>
<dbReference type="OrthoDB" id="10263824at2759"/>
<gene>
    <name evidence="1" type="ORF">chiPu_0021005</name>
</gene>
<evidence type="ECO:0000313" key="2">
    <source>
        <dbReference type="Proteomes" id="UP000287033"/>
    </source>
</evidence>
<sequence>MAGGIFWKDKVRERNSSPGLNVCSFSLPPLKVCDAVKNTEICNIMVRQHDIYLQAINYPTVPRGEELLRLAPSPRHEPEMMDHFVGESRWRWTEGEPGSPLATHRGV</sequence>
<dbReference type="AlphaFoldDB" id="A0A401RMA0"/>
<dbReference type="EMBL" id="BEZZ01003226">
    <property type="protein sequence ID" value="GCC19220.1"/>
    <property type="molecule type" value="Genomic_DNA"/>
</dbReference>
<dbReference type="Gene3D" id="3.90.1150.10">
    <property type="entry name" value="Aspartate Aminotransferase, domain 1"/>
    <property type="match status" value="1"/>
</dbReference>
<dbReference type="STRING" id="137246.A0A401RMA0"/>
<accession>A0A401RMA0</accession>
<dbReference type="InterPro" id="IPR015424">
    <property type="entry name" value="PyrdxlP-dep_Trfase"/>
</dbReference>